<dbReference type="Proteomes" id="UP000004810">
    <property type="component" value="Unassembled WGS sequence"/>
</dbReference>
<evidence type="ECO:0000313" key="2">
    <source>
        <dbReference type="Proteomes" id="UP000004810"/>
    </source>
</evidence>
<proteinExistence type="predicted"/>
<accession>J9EPY7</accession>
<dbReference type="EMBL" id="ADBV01005841">
    <property type="protein sequence ID" value="EJW79102.1"/>
    <property type="molecule type" value="Genomic_DNA"/>
</dbReference>
<gene>
    <name evidence="1" type="ORF">WUBG_09987</name>
</gene>
<evidence type="ECO:0000313" key="1">
    <source>
        <dbReference type="EMBL" id="EJW79102.1"/>
    </source>
</evidence>
<sequence>KDGELAKEGSYHAETIGLTVPDFLDLKLFPSLAYKLASVKYHLDELSNSHLDHRSDIRAVVNGRLEWTGPSDRQAKGHPPIHSLIHSYYVSKSISPPLYIVSIDGPLNRLANALNSSTVEWRIFAN</sequence>
<reference evidence="2" key="1">
    <citation type="submission" date="2012-08" db="EMBL/GenBank/DDBJ databases">
        <title>The Genome Sequence of Wuchereria bancrofti.</title>
        <authorList>
            <person name="Nutman T.B."/>
            <person name="Fink D.L."/>
            <person name="Russ C."/>
            <person name="Young S."/>
            <person name="Zeng Q."/>
            <person name="Koehrsen M."/>
            <person name="Alvarado L."/>
            <person name="Berlin A."/>
            <person name="Chapman S.B."/>
            <person name="Chen Z."/>
            <person name="Freedman E."/>
            <person name="Gellesch M."/>
            <person name="Goldberg J."/>
            <person name="Griggs A."/>
            <person name="Gujja S."/>
            <person name="Heilman E.R."/>
            <person name="Heiman D."/>
            <person name="Hepburn T."/>
            <person name="Howarth C."/>
            <person name="Jen D."/>
            <person name="Larson L."/>
            <person name="Lewis B."/>
            <person name="Mehta T."/>
            <person name="Park D."/>
            <person name="Pearson M."/>
            <person name="Roberts A."/>
            <person name="Saif S."/>
            <person name="Shea T."/>
            <person name="Shenoy N."/>
            <person name="Sisk P."/>
            <person name="Stolte C."/>
            <person name="Sykes S."/>
            <person name="Walk T."/>
            <person name="White J."/>
            <person name="Yandava C."/>
            <person name="Haas B."/>
            <person name="Henn M.R."/>
            <person name="Nusbaum C."/>
            <person name="Birren B."/>
        </authorList>
    </citation>
    <scope>NUCLEOTIDE SEQUENCE [LARGE SCALE GENOMIC DNA]</scope>
    <source>
        <strain evidence="2">NA</strain>
    </source>
</reference>
<protein>
    <submittedName>
        <fullName evidence="1">Uncharacterized protein</fullName>
    </submittedName>
</protein>
<dbReference type="AlphaFoldDB" id="J9EPY7"/>
<comment type="caution">
    <text evidence="1">The sequence shown here is derived from an EMBL/GenBank/DDBJ whole genome shotgun (WGS) entry which is preliminary data.</text>
</comment>
<organism evidence="1 2">
    <name type="scientific">Wuchereria bancrofti</name>
    <dbReference type="NCBI Taxonomy" id="6293"/>
    <lineage>
        <taxon>Eukaryota</taxon>
        <taxon>Metazoa</taxon>
        <taxon>Ecdysozoa</taxon>
        <taxon>Nematoda</taxon>
        <taxon>Chromadorea</taxon>
        <taxon>Rhabditida</taxon>
        <taxon>Spirurina</taxon>
        <taxon>Spiruromorpha</taxon>
        <taxon>Filarioidea</taxon>
        <taxon>Onchocercidae</taxon>
        <taxon>Wuchereria</taxon>
    </lineage>
</organism>
<feature type="non-terminal residue" evidence="1">
    <location>
        <position position="1"/>
    </location>
</feature>
<name>J9EPY7_WUCBA</name>